<evidence type="ECO:0000256" key="4">
    <source>
        <dbReference type="ARBA" id="ARBA00023098"/>
    </source>
</evidence>
<keyword evidence="4 6" id="KW-0443">Lipid metabolism</keyword>
<keyword evidence="6" id="KW-0677">Repeat</keyword>
<evidence type="ECO:0000313" key="8">
    <source>
        <dbReference type="EMBL" id="MCF2950148.1"/>
    </source>
</evidence>
<dbReference type="PIRSF" id="PIRSF000456">
    <property type="entry name" value="UDP-GlcNAc_acltr"/>
    <property type="match status" value="1"/>
</dbReference>
<evidence type="ECO:0000313" key="9">
    <source>
        <dbReference type="Proteomes" id="UP001521137"/>
    </source>
</evidence>
<comment type="similarity">
    <text evidence="6">Belongs to the transferase hexapeptide repeat family. LpxA subfamily.</text>
</comment>
<reference evidence="8 9" key="1">
    <citation type="submission" date="2022-01" db="EMBL/GenBank/DDBJ databases">
        <title>Paraglaciecola sp. G1-23.</title>
        <authorList>
            <person name="Jin M.S."/>
            <person name="Han D.M."/>
            <person name="Kim H.M."/>
            <person name="Jeon C.O."/>
        </authorList>
    </citation>
    <scope>NUCLEOTIDE SEQUENCE [LARGE SCALE GENOMIC DNA]</scope>
    <source>
        <strain evidence="8 9">G1-23</strain>
    </source>
</reference>
<accession>A0ABS9DB05</accession>
<comment type="subunit">
    <text evidence="6">Homotrimer.</text>
</comment>
<evidence type="ECO:0000256" key="3">
    <source>
        <dbReference type="ARBA" id="ARBA00022679"/>
    </source>
</evidence>
<dbReference type="InterPro" id="IPR029098">
    <property type="entry name" value="Acetyltransf_C"/>
</dbReference>
<evidence type="ECO:0000256" key="2">
    <source>
        <dbReference type="ARBA" id="ARBA00022556"/>
    </source>
</evidence>
<dbReference type="Gene3D" id="1.20.1180.10">
    <property type="entry name" value="Udp N-acetylglucosamine O-acyltransferase, C-terminal domain"/>
    <property type="match status" value="1"/>
</dbReference>
<dbReference type="NCBIfam" id="TIGR01852">
    <property type="entry name" value="lipid_A_lpxA"/>
    <property type="match status" value="1"/>
</dbReference>
<dbReference type="InterPro" id="IPR011004">
    <property type="entry name" value="Trimer_LpxA-like_sf"/>
</dbReference>
<dbReference type="CDD" id="cd03351">
    <property type="entry name" value="LbH_UDP-GlcNAc_AT"/>
    <property type="match status" value="1"/>
</dbReference>
<dbReference type="RefSeq" id="WP_235314249.1">
    <property type="nucleotide sequence ID" value="NZ_JAKGAS010000015.1"/>
</dbReference>
<comment type="catalytic activity">
    <reaction evidence="6">
        <text>a (3R)-hydroxyacyl-[ACP] + UDP-N-acetyl-alpha-D-glucosamine = a UDP-3-O-[(3R)-3-hydroxyacyl]-N-acetyl-alpha-D-glucosamine + holo-[ACP]</text>
        <dbReference type="Rhea" id="RHEA:67812"/>
        <dbReference type="Rhea" id="RHEA-COMP:9685"/>
        <dbReference type="Rhea" id="RHEA-COMP:9945"/>
        <dbReference type="ChEBI" id="CHEBI:57705"/>
        <dbReference type="ChEBI" id="CHEBI:64479"/>
        <dbReference type="ChEBI" id="CHEBI:78827"/>
        <dbReference type="ChEBI" id="CHEBI:173225"/>
        <dbReference type="EC" id="2.3.1.129"/>
    </reaction>
</comment>
<comment type="subcellular location">
    <subcellularLocation>
        <location evidence="6">Cytoplasm</location>
    </subcellularLocation>
</comment>
<dbReference type="NCBIfam" id="NF003657">
    <property type="entry name" value="PRK05289.1"/>
    <property type="match status" value="1"/>
</dbReference>
<dbReference type="EMBL" id="JAKGAS010000015">
    <property type="protein sequence ID" value="MCF2950148.1"/>
    <property type="molecule type" value="Genomic_DNA"/>
</dbReference>
<evidence type="ECO:0000256" key="1">
    <source>
        <dbReference type="ARBA" id="ARBA00022516"/>
    </source>
</evidence>
<dbReference type="InterPro" id="IPR037157">
    <property type="entry name" value="Acetyltransf_C_sf"/>
</dbReference>
<feature type="domain" description="UDP N-acetylglucosamine O-acyltransferase C-terminal" evidence="7">
    <location>
        <begin position="174"/>
        <end position="254"/>
    </location>
</feature>
<dbReference type="PANTHER" id="PTHR43480:SF1">
    <property type="entry name" value="ACYL-[ACYL-CARRIER-PROTEIN]--UDP-N-ACETYLGLUCOSAMINE O-ACYLTRANSFERASE, MITOCHONDRIAL-RELATED"/>
    <property type="match status" value="1"/>
</dbReference>
<evidence type="ECO:0000256" key="5">
    <source>
        <dbReference type="ARBA" id="ARBA00023315"/>
    </source>
</evidence>
<dbReference type="Pfam" id="PF13720">
    <property type="entry name" value="Acetyltransf_11"/>
    <property type="match status" value="1"/>
</dbReference>
<comment type="caution">
    <text evidence="8">The sequence shown here is derived from an EMBL/GenBank/DDBJ whole genome shotgun (WGS) entry which is preliminary data.</text>
</comment>
<organism evidence="8 9">
    <name type="scientific">Paraglaciecola algarum</name>
    <dbReference type="NCBI Taxonomy" id="3050085"/>
    <lineage>
        <taxon>Bacteria</taxon>
        <taxon>Pseudomonadati</taxon>
        <taxon>Pseudomonadota</taxon>
        <taxon>Gammaproteobacteria</taxon>
        <taxon>Alteromonadales</taxon>
        <taxon>Alteromonadaceae</taxon>
        <taxon>Paraglaciecola</taxon>
    </lineage>
</organism>
<dbReference type="SUPFAM" id="SSF51161">
    <property type="entry name" value="Trimeric LpxA-like enzymes"/>
    <property type="match status" value="1"/>
</dbReference>
<protein>
    <recommendedName>
        <fullName evidence="6">Acyl-[acyl-carrier-protein]--UDP-N-acetylglucosamine O-acyltransferase</fullName>
        <shortName evidence="6">UDP-N-acetylglucosamine acyltransferase</shortName>
        <ecNumber evidence="6">2.3.1.129</ecNumber>
    </recommendedName>
</protein>
<keyword evidence="5 6" id="KW-0012">Acyltransferase</keyword>
<proteinExistence type="inferred from homology"/>
<evidence type="ECO:0000256" key="6">
    <source>
        <dbReference type="HAMAP-Rule" id="MF_00387"/>
    </source>
</evidence>
<keyword evidence="3 6" id="KW-0808">Transferase</keyword>
<name>A0ABS9DB05_9ALTE</name>
<dbReference type="Pfam" id="PF00132">
    <property type="entry name" value="Hexapep"/>
    <property type="match status" value="2"/>
</dbReference>
<dbReference type="InterPro" id="IPR001451">
    <property type="entry name" value="Hexapep"/>
</dbReference>
<keyword evidence="2 6" id="KW-0441">Lipid A biosynthesis</keyword>
<comment type="function">
    <text evidence="6">Involved in the biosynthesis of lipid A, a phosphorylated glycolipid that anchors the lipopolysaccharide to the outer membrane of the cell.</text>
</comment>
<dbReference type="InterPro" id="IPR010137">
    <property type="entry name" value="Lipid_A_LpxA"/>
</dbReference>
<evidence type="ECO:0000259" key="7">
    <source>
        <dbReference type="Pfam" id="PF13720"/>
    </source>
</evidence>
<sequence>MIHSTAIIHSSVKLGENVSIGPFCVIDADVSIGDNCVFESHVVVKGKTTIGKNNHFYQFGSIGEDCQDKKYAGEPTELVIGDNNIFREGVTVHRGTVQDQCVTSIGSNNLIMTYVHIAHDCVIGNNSILATHATLAGHVHVGDWVIMGGMTAAHQFCHIGSHSFIAGGVIAFRDVPPFVMLGDDSTPKGINSEGLRRRGFDPEAILQIKRAYKILYRSGNRAEEAVEKLLEMEGASDEIKMMADFVKNSSRGIVR</sequence>
<dbReference type="EC" id="2.3.1.129" evidence="6"/>
<gene>
    <name evidence="6 8" type="primary">lpxA</name>
    <name evidence="8" type="ORF">L0668_18700</name>
</gene>
<keyword evidence="9" id="KW-1185">Reference proteome</keyword>
<keyword evidence="6" id="KW-0963">Cytoplasm</keyword>
<dbReference type="HAMAP" id="MF_00387">
    <property type="entry name" value="LpxA"/>
    <property type="match status" value="1"/>
</dbReference>
<comment type="pathway">
    <text evidence="6">Glycolipid biosynthesis; lipid IV(A) biosynthesis; lipid IV(A) from (3R)-3-hydroxytetradecanoyl-[acyl-carrier-protein] and UDP-N-acetyl-alpha-D-glucosamine: step 1/6.</text>
</comment>
<dbReference type="GO" id="GO:0008780">
    <property type="term" value="F:acyl-[acyl-carrier-protein]-UDP-N-acetylglucosamine O-acyltransferase activity"/>
    <property type="evidence" value="ECO:0007669"/>
    <property type="project" value="UniProtKB-EC"/>
</dbReference>
<dbReference type="Proteomes" id="UP001521137">
    <property type="component" value="Unassembled WGS sequence"/>
</dbReference>
<dbReference type="PANTHER" id="PTHR43480">
    <property type="entry name" value="ACYL-[ACYL-CARRIER-PROTEIN]--UDP-N-ACETYLGLUCOSAMINE O-ACYLTRANSFERASE"/>
    <property type="match status" value="1"/>
</dbReference>
<dbReference type="Gene3D" id="2.160.10.10">
    <property type="entry name" value="Hexapeptide repeat proteins"/>
    <property type="match status" value="1"/>
</dbReference>
<keyword evidence="1 6" id="KW-0444">Lipid biosynthesis</keyword>